<feature type="domain" description="Cytosolic endo-beta-N-acetylglucosaminidase TIM barrel" evidence="1">
    <location>
        <begin position="72"/>
        <end position="351"/>
    </location>
</feature>
<dbReference type="Gene3D" id="3.20.20.80">
    <property type="entry name" value="Glycosidases"/>
    <property type="match status" value="1"/>
</dbReference>
<dbReference type="Proteomes" id="UP000094389">
    <property type="component" value="Unassembled WGS sequence"/>
</dbReference>
<dbReference type="GO" id="GO:0033925">
    <property type="term" value="F:mannosyl-glycoprotein endo-beta-N-acetylglucosaminidase activity"/>
    <property type="evidence" value="ECO:0007669"/>
    <property type="project" value="UniProtKB-EC"/>
</dbReference>
<accession>A0A1E4S2U5</accession>
<organism evidence="2 3">
    <name type="scientific">Cyberlindnera jadinii (strain ATCC 18201 / CBS 1600 / BCRC 20928 / JCM 3617 / NBRC 0987 / NRRL Y-1542)</name>
    <name type="common">Torula yeast</name>
    <name type="synonym">Candida utilis</name>
    <dbReference type="NCBI Taxonomy" id="983966"/>
    <lineage>
        <taxon>Eukaryota</taxon>
        <taxon>Fungi</taxon>
        <taxon>Dikarya</taxon>
        <taxon>Ascomycota</taxon>
        <taxon>Saccharomycotina</taxon>
        <taxon>Saccharomycetes</taxon>
        <taxon>Phaffomycetales</taxon>
        <taxon>Phaffomycetaceae</taxon>
        <taxon>Cyberlindnera</taxon>
    </lineage>
</organism>
<dbReference type="OrthoDB" id="284473at2759"/>
<evidence type="ECO:0000259" key="1">
    <source>
        <dbReference type="Pfam" id="PF03644"/>
    </source>
</evidence>
<gene>
    <name evidence="2" type="ORF">CYBJADRAFT_126617</name>
</gene>
<dbReference type="PANTHER" id="PTHR13246:SF1">
    <property type="entry name" value="CYTOSOLIC ENDO-BETA-N-ACETYLGLUCOSAMINIDASE"/>
    <property type="match status" value="1"/>
</dbReference>
<dbReference type="GeneID" id="30987052"/>
<dbReference type="OMA" id="SWINVCH"/>
<name>A0A1E4S2U5_CYBJN</name>
<dbReference type="AlphaFoldDB" id="A0A1E4S2U5"/>
<dbReference type="RefSeq" id="XP_020070896.1">
    <property type="nucleotide sequence ID" value="XM_020212656.1"/>
</dbReference>
<evidence type="ECO:0000313" key="3">
    <source>
        <dbReference type="Proteomes" id="UP000094389"/>
    </source>
</evidence>
<protein>
    <recommendedName>
        <fullName evidence="1">Cytosolic endo-beta-N-acetylglucosaminidase TIM barrel domain-containing protein</fullName>
    </recommendedName>
</protein>
<sequence>MLQLHSMRFDSLKDLEAWSAAEPDPVDVFRVARVSLASRVVPSNHRSVMVVHDFQNGYNKGEDDCPWGYYPHHNGVHYKLQFPGLVDTFVYFSHHRVTVPPVSWINSLHGLGVPVLGTLIFEDDELDELLVKRDGDFVYSRLLVKLAAHYGFDGWLINVETTLRNKSPSELALFISDLRTRLHIAIPHSKVVWYDSFVSTNRISYQNGVNERNYDHFENTDLFLTNYWWKEETLRANVKNIGSLGLKRLLVGVDVWGRGSCIGKGGLDIGTSLELLRVYSSNVGIFAPAWTYEKNFDDYEECDKQFWVGDPTKDYPNGGVSTYISEISAPIFSYNNAIGFFTVFGQGEGHFFNVCGEKVYNTHWVNNSLQTAMPLNYQKYSINRTEAFFGGSCLQIDYSMDDTFIDLFKIKADASSGIAVSLAYKQLEFTQDQITQLEISYYVERRYKSVTKVKSGVFKLPLKNTTIWNQLTTKFNFPRLGVHEHLVIDTVSVRLLHYSSNLFKSWIILPMNHHKLLLGYLVVTSADHDDTMPVTRISKKKLDKGQVLVQWKDYENSYCWLVYVNSSFCGAYSNTHFIASPTDRIRVDTITRFGVVLKGTDLFI</sequence>
<dbReference type="Gene3D" id="2.60.120.260">
    <property type="entry name" value="Galactose-binding domain-like"/>
    <property type="match status" value="1"/>
</dbReference>
<keyword evidence="3" id="KW-1185">Reference proteome</keyword>
<dbReference type="InterPro" id="IPR032979">
    <property type="entry name" value="ENGase"/>
</dbReference>
<dbReference type="Pfam" id="PF03644">
    <property type="entry name" value="Glyco_hydro_85"/>
    <property type="match status" value="1"/>
</dbReference>
<dbReference type="InterPro" id="IPR005201">
    <property type="entry name" value="TIM_ENGase"/>
</dbReference>
<dbReference type="STRING" id="983966.A0A1E4S2U5"/>
<reference evidence="2 3" key="1">
    <citation type="journal article" date="2016" name="Proc. Natl. Acad. Sci. U.S.A.">
        <title>Comparative genomics of biotechnologically important yeasts.</title>
        <authorList>
            <person name="Riley R."/>
            <person name="Haridas S."/>
            <person name="Wolfe K.H."/>
            <person name="Lopes M.R."/>
            <person name="Hittinger C.T."/>
            <person name="Goeker M."/>
            <person name="Salamov A.A."/>
            <person name="Wisecaver J.H."/>
            <person name="Long T.M."/>
            <person name="Calvey C.H."/>
            <person name="Aerts A.L."/>
            <person name="Barry K.W."/>
            <person name="Choi C."/>
            <person name="Clum A."/>
            <person name="Coughlan A.Y."/>
            <person name="Deshpande S."/>
            <person name="Douglass A.P."/>
            <person name="Hanson S.J."/>
            <person name="Klenk H.-P."/>
            <person name="LaButti K.M."/>
            <person name="Lapidus A."/>
            <person name="Lindquist E.A."/>
            <person name="Lipzen A.M."/>
            <person name="Meier-Kolthoff J.P."/>
            <person name="Ohm R.A."/>
            <person name="Otillar R.P."/>
            <person name="Pangilinan J.L."/>
            <person name="Peng Y."/>
            <person name="Rokas A."/>
            <person name="Rosa C.A."/>
            <person name="Scheuner C."/>
            <person name="Sibirny A.A."/>
            <person name="Slot J.C."/>
            <person name="Stielow J.B."/>
            <person name="Sun H."/>
            <person name="Kurtzman C.P."/>
            <person name="Blackwell M."/>
            <person name="Grigoriev I.V."/>
            <person name="Jeffries T.W."/>
        </authorList>
    </citation>
    <scope>NUCLEOTIDE SEQUENCE [LARGE SCALE GENOMIC DNA]</scope>
    <source>
        <strain evidence="3">ATCC 18201 / CBS 1600 / BCRC 20928 / JCM 3617 / NBRC 0987 / NRRL Y-1542</strain>
    </source>
</reference>
<dbReference type="PANTHER" id="PTHR13246">
    <property type="entry name" value="ENDO BETA N-ACETYLGLUCOSAMINIDASE"/>
    <property type="match status" value="1"/>
</dbReference>
<dbReference type="GO" id="GO:0005829">
    <property type="term" value="C:cytosol"/>
    <property type="evidence" value="ECO:0007669"/>
    <property type="project" value="UniProtKB-SubCell"/>
</dbReference>
<dbReference type="EMBL" id="KV453929">
    <property type="protein sequence ID" value="ODV73857.1"/>
    <property type="molecule type" value="Genomic_DNA"/>
</dbReference>
<proteinExistence type="predicted"/>
<evidence type="ECO:0000313" key="2">
    <source>
        <dbReference type="EMBL" id="ODV73857.1"/>
    </source>
</evidence>